<protein>
    <submittedName>
        <fullName evidence="9">AEC family transporter</fullName>
    </submittedName>
</protein>
<dbReference type="EMBL" id="JBJHQH010000022">
    <property type="protein sequence ID" value="MFK9094302.1"/>
    <property type="molecule type" value="Genomic_DNA"/>
</dbReference>
<accession>A0ABW8RNZ4</accession>
<evidence type="ECO:0000313" key="9">
    <source>
        <dbReference type="EMBL" id="MFK9094302.1"/>
    </source>
</evidence>
<dbReference type="Pfam" id="PF03547">
    <property type="entry name" value="Mem_trans"/>
    <property type="match status" value="1"/>
</dbReference>
<keyword evidence="4" id="KW-1003">Cell membrane</keyword>
<dbReference type="Gene3D" id="1.20.1530.20">
    <property type="match status" value="1"/>
</dbReference>
<reference evidence="9 10" key="1">
    <citation type="submission" date="2024-11" db="EMBL/GenBank/DDBJ databases">
        <authorList>
            <person name="Lucas J.A."/>
        </authorList>
    </citation>
    <scope>NUCLEOTIDE SEQUENCE [LARGE SCALE GENOMIC DNA]</scope>
    <source>
        <strain evidence="9 10">Z 5.4</strain>
    </source>
</reference>
<keyword evidence="6 8" id="KW-1133">Transmembrane helix</keyword>
<evidence type="ECO:0000256" key="5">
    <source>
        <dbReference type="ARBA" id="ARBA00022692"/>
    </source>
</evidence>
<comment type="subcellular location">
    <subcellularLocation>
        <location evidence="1">Cell membrane</location>
        <topology evidence="1">Multi-pass membrane protein</topology>
    </subcellularLocation>
</comment>
<sequence length="144" mass="15973">MNISTASIVLGLLVAYYNLKPPVVIIQLTNQLANLAAPLDMFYIGVLIMSLYRKKVHDPSQKIWIPIAVKLIILPACVALMMNYVNLILEIIQTVLIQSMMPTLTLASILIAKYSADEDMGAFTTVLSTIFALITIPLMVYLIF</sequence>
<dbReference type="PANTHER" id="PTHR36838:SF1">
    <property type="entry name" value="SLR1864 PROTEIN"/>
    <property type="match status" value="1"/>
</dbReference>
<feature type="transmembrane region" description="Helical" evidence="8">
    <location>
        <begin position="123"/>
        <end position="143"/>
    </location>
</feature>
<dbReference type="Proteomes" id="UP001623041">
    <property type="component" value="Unassembled WGS sequence"/>
</dbReference>
<gene>
    <name evidence="9" type="ORF">ACJEBI_22870</name>
</gene>
<keyword evidence="5 8" id="KW-0812">Transmembrane</keyword>
<evidence type="ECO:0000256" key="1">
    <source>
        <dbReference type="ARBA" id="ARBA00004651"/>
    </source>
</evidence>
<dbReference type="InterPro" id="IPR004776">
    <property type="entry name" value="Mem_transp_PIN-like"/>
</dbReference>
<dbReference type="PANTHER" id="PTHR36838">
    <property type="entry name" value="AUXIN EFFLUX CARRIER FAMILY PROTEIN"/>
    <property type="match status" value="1"/>
</dbReference>
<dbReference type="RefSeq" id="WP_406582777.1">
    <property type="nucleotide sequence ID" value="NZ_JBJHQH010000022.1"/>
</dbReference>
<evidence type="ECO:0000256" key="8">
    <source>
        <dbReference type="SAM" id="Phobius"/>
    </source>
</evidence>
<keyword evidence="3" id="KW-0813">Transport</keyword>
<dbReference type="InterPro" id="IPR038770">
    <property type="entry name" value="Na+/solute_symporter_sf"/>
</dbReference>
<proteinExistence type="inferred from homology"/>
<evidence type="ECO:0000256" key="2">
    <source>
        <dbReference type="ARBA" id="ARBA00010145"/>
    </source>
</evidence>
<name>A0ABW8RNZ4_9BACI</name>
<comment type="caution">
    <text evidence="9">The sequence shown here is derived from an EMBL/GenBank/DDBJ whole genome shotgun (WGS) entry which is preliminary data.</text>
</comment>
<comment type="similarity">
    <text evidence="2">Belongs to the auxin efflux carrier (TC 2.A.69) family.</text>
</comment>
<keyword evidence="7 8" id="KW-0472">Membrane</keyword>
<evidence type="ECO:0000256" key="7">
    <source>
        <dbReference type="ARBA" id="ARBA00023136"/>
    </source>
</evidence>
<feature type="transmembrane region" description="Helical" evidence="8">
    <location>
        <begin position="64"/>
        <end position="85"/>
    </location>
</feature>
<evidence type="ECO:0000256" key="3">
    <source>
        <dbReference type="ARBA" id="ARBA00022448"/>
    </source>
</evidence>
<feature type="transmembrane region" description="Helical" evidence="8">
    <location>
        <begin position="91"/>
        <end position="111"/>
    </location>
</feature>
<keyword evidence="10" id="KW-1185">Reference proteome</keyword>
<organism evidence="9 10">
    <name type="scientific">Bacillus salipaludis</name>
    <dbReference type="NCBI Taxonomy" id="2547811"/>
    <lineage>
        <taxon>Bacteria</taxon>
        <taxon>Bacillati</taxon>
        <taxon>Bacillota</taxon>
        <taxon>Bacilli</taxon>
        <taxon>Bacillales</taxon>
        <taxon>Bacillaceae</taxon>
        <taxon>Bacillus</taxon>
    </lineage>
</organism>
<evidence type="ECO:0000256" key="6">
    <source>
        <dbReference type="ARBA" id="ARBA00022989"/>
    </source>
</evidence>
<evidence type="ECO:0000313" key="10">
    <source>
        <dbReference type="Proteomes" id="UP001623041"/>
    </source>
</evidence>
<evidence type="ECO:0000256" key="4">
    <source>
        <dbReference type="ARBA" id="ARBA00022475"/>
    </source>
</evidence>